<keyword evidence="4" id="KW-1185">Reference proteome</keyword>
<accession>A0ABW9A9C1</accession>
<sequence>MRLALISDIHGNLPALEAVVHDFSRRGVDAVINLGDSLSGPLLPLETAQYLMAQNWLQLAGNHERQLLSAQTEAMGLSDRYARAQLTRTELQWITSLKPTAHYAADIFLCHGTPASDTEYFLDSLMDDRLRMATPVEIEQRRGSMDSALIACGHTHIPRLMRTAQGQLLVNPGSVGLPAYDDIHPHFHVVETGSPDARYAIVERINGVWQGMLLAVPYDYRPMAQLAAERGRAEWACALSSGYLK</sequence>
<protein>
    <submittedName>
        <fullName evidence="3">Metallophosphoesterase family protein</fullName>
    </submittedName>
</protein>
<dbReference type="InterPro" id="IPR029052">
    <property type="entry name" value="Metallo-depent_PP-like"/>
</dbReference>
<dbReference type="Proteomes" id="UP001629246">
    <property type="component" value="Unassembled WGS sequence"/>
</dbReference>
<comment type="caution">
    <text evidence="3">The sequence shown here is derived from an EMBL/GenBank/DDBJ whole genome shotgun (WGS) entry which is preliminary data.</text>
</comment>
<dbReference type="EMBL" id="JAQQFM010000004">
    <property type="protein sequence ID" value="MFL9924552.1"/>
    <property type="molecule type" value="Genomic_DNA"/>
</dbReference>
<dbReference type="PANTHER" id="PTHR42850">
    <property type="entry name" value="METALLOPHOSPHOESTERASE"/>
    <property type="match status" value="1"/>
</dbReference>
<evidence type="ECO:0000259" key="2">
    <source>
        <dbReference type="Pfam" id="PF12850"/>
    </source>
</evidence>
<comment type="similarity">
    <text evidence="1">Belongs to the metallophosphoesterase superfamily. YfcE family.</text>
</comment>
<evidence type="ECO:0000256" key="1">
    <source>
        <dbReference type="ARBA" id="ARBA00008950"/>
    </source>
</evidence>
<dbReference type="InterPro" id="IPR024654">
    <property type="entry name" value="Calcineurin-like_PHP_lpxH"/>
</dbReference>
<dbReference type="Gene3D" id="3.60.21.10">
    <property type="match status" value="1"/>
</dbReference>
<gene>
    <name evidence="3" type="ORF">PQR62_09760</name>
</gene>
<feature type="domain" description="Calcineurin-like phosphoesterase" evidence="2">
    <location>
        <begin position="1"/>
        <end position="191"/>
    </location>
</feature>
<evidence type="ECO:0000313" key="4">
    <source>
        <dbReference type="Proteomes" id="UP001629246"/>
    </source>
</evidence>
<dbReference type="Pfam" id="PF12850">
    <property type="entry name" value="Metallophos_2"/>
    <property type="match status" value="1"/>
</dbReference>
<name>A0ABW9A9C1_9BURK</name>
<dbReference type="PIRSF" id="PIRSF000883">
    <property type="entry name" value="Pesterase_MJ0912"/>
    <property type="match status" value="1"/>
</dbReference>
<reference evidence="3 4" key="1">
    <citation type="journal article" date="2024" name="Chem. Sci.">
        <title>Discovery of megapolipeptins by genome mining of a Burkholderiales bacteria collection.</title>
        <authorList>
            <person name="Paulo B.S."/>
            <person name="Recchia M.J.J."/>
            <person name="Lee S."/>
            <person name="Fergusson C.H."/>
            <person name="Romanowski S.B."/>
            <person name="Hernandez A."/>
            <person name="Krull N."/>
            <person name="Liu D.Y."/>
            <person name="Cavanagh H."/>
            <person name="Bos A."/>
            <person name="Gray C.A."/>
            <person name="Murphy B.T."/>
            <person name="Linington R.G."/>
            <person name="Eustaquio A.S."/>
        </authorList>
    </citation>
    <scope>NUCLEOTIDE SEQUENCE [LARGE SCALE GENOMIC DNA]</scope>
    <source>
        <strain evidence="3 4">RL21-008-BIB-A</strain>
    </source>
</reference>
<dbReference type="SUPFAM" id="SSF56300">
    <property type="entry name" value="Metallo-dependent phosphatases"/>
    <property type="match status" value="1"/>
</dbReference>
<organism evidence="3 4">
    <name type="scientific">Herbaspirillum lusitanum</name>
    <dbReference type="NCBI Taxonomy" id="213312"/>
    <lineage>
        <taxon>Bacteria</taxon>
        <taxon>Pseudomonadati</taxon>
        <taxon>Pseudomonadota</taxon>
        <taxon>Betaproteobacteria</taxon>
        <taxon>Burkholderiales</taxon>
        <taxon>Oxalobacteraceae</taxon>
        <taxon>Herbaspirillum</taxon>
    </lineage>
</organism>
<evidence type="ECO:0000313" key="3">
    <source>
        <dbReference type="EMBL" id="MFL9924552.1"/>
    </source>
</evidence>
<proteinExistence type="inferred from homology"/>
<dbReference type="PANTHER" id="PTHR42850:SF2">
    <property type="entry name" value="BLL5683 PROTEIN"/>
    <property type="match status" value="1"/>
</dbReference>
<dbReference type="InterPro" id="IPR011152">
    <property type="entry name" value="Pesterase_MJ0912"/>
</dbReference>
<dbReference type="InterPro" id="IPR050126">
    <property type="entry name" value="Ap4A_hydrolase"/>
</dbReference>